<dbReference type="EMBL" id="JABFDB010000021">
    <property type="protein sequence ID" value="NYZ22696.1"/>
    <property type="molecule type" value="Genomic_DNA"/>
</dbReference>
<dbReference type="InterPro" id="IPR011033">
    <property type="entry name" value="PRC_barrel-like_sf"/>
</dbReference>
<dbReference type="Pfam" id="PF05239">
    <property type="entry name" value="PRC"/>
    <property type="match status" value="1"/>
</dbReference>
<protein>
    <submittedName>
        <fullName evidence="4">PRC-barrel domain-containing protein</fullName>
    </submittedName>
</protein>
<evidence type="ECO:0000313" key="4">
    <source>
        <dbReference type="EMBL" id="NYZ22696.1"/>
    </source>
</evidence>
<gene>
    <name evidence="4" type="ORF">HND93_23540</name>
</gene>
<comment type="caution">
    <text evidence="4">The sequence shown here is derived from an EMBL/GenBank/DDBJ whole genome shotgun (WGS) entry which is preliminary data.</text>
</comment>
<keyword evidence="2" id="KW-0732">Signal</keyword>
<sequence>MTITSFRGLLLGAVLSAGLGAAPVAAQSPPPCDQQLAGLDRRIEAVRGNLSPPASRAELEALDAHRRALEMVAKNGTPQACAAVLNDSIAVVQAVESPRVLPADEFDDRKLRNPQGEELGEIGELIVDPVRGQIVYAVVELGGFLGLGERYFPVPWSLVRPAPDGDAFVLNVAKERLTAAPQFARDNRPNMADRQWAQALHTYYGVVPPWLESSAVLGALVSSGAGSQTAGDAQEIERLKAEVSRLNEELMRMRASGGSGAPPVPGAAGNSGDSPQPQAAPQSGNP</sequence>
<proteinExistence type="predicted"/>
<dbReference type="PANTHER" id="PTHR36505">
    <property type="entry name" value="BLR1072 PROTEIN"/>
    <property type="match status" value="1"/>
</dbReference>
<evidence type="ECO:0000256" key="2">
    <source>
        <dbReference type="SAM" id="SignalP"/>
    </source>
</evidence>
<dbReference type="RefSeq" id="WP_180284471.1">
    <property type="nucleotide sequence ID" value="NZ_JABFDB010000021.1"/>
</dbReference>
<evidence type="ECO:0000256" key="1">
    <source>
        <dbReference type="SAM" id="MobiDB-lite"/>
    </source>
</evidence>
<dbReference type="Gene3D" id="2.30.30.240">
    <property type="entry name" value="PRC-barrel domain"/>
    <property type="match status" value="1"/>
</dbReference>
<feature type="region of interest" description="Disordered" evidence="1">
    <location>
        <begin position="247"/>
        <end position="286"/>
    </location>
</feature>
<organism evidence="4 5">
    <name type="scientific">Azospirillum oleiclasticum</name>
    <dbReference type="NCBI Taxonomy" id="2735135"/>
    <lineage>
        <taxon>Bacteria</taxon>
        <taxon>Pseudomonadati</taxon>
        <taxon>Pseudomonadota</taxon>
        <taxon>Alphaproteobacteria</taxon>
        <taxon>Rhodospirillales</taxon>
        <taxon>Azospirillaceae</taxon>
        <taxon>Azospirillum</taxon>
    </lineage>
</organism>
<reference evidence="4 5" key="1">
    <citation type="submission" date="2020-05" db="EMBL/GenBank/DDBJ databases">
        <title>Azospirillum oleiclasticum sp. nov, a nitrogen-fixing and heavy crude oil-emulsifying bacterium isolated from the crude oil of Yumen Oilfield.</title>
        <authorList>
            <person name="Wu D."/>
            <person name="Cai M."/>
            <person name="Zhang X."/>
        </authorList>
    </citation>
    <scope>NUCLEOTIDE SEQUENCE [LARGE SCALE GENOMIC DNA]</scope>
    <source>
        <strain evidence="4 5">ROY-1-1-2</strain>
    </source>
</reference>
<dbReference type="PANTHER" id="PTHR36505:SF1">
    <property type="entry name" value="BLR1072 PROTEIN"/>
    <property type="match status" value="1"/>
</dbReference>
<name>A0ABX2TES8_9PROT</name>
<dbReference type="SUPFAM" id="SSF50346">
    <property type="entry name" value="PRC-barrel domain"/>
    <property type="match status" value="1"/>
</dbReference>
<feature type="chain" id="PRO_5046522278" evidence="2">
    <location>
        <begin position="27"/>
        <end position="286"/>
    </location>
</feature>
<feature type="compositionally biased region" description="Polar residues" evidence="1">
    <location>
        <begin position="273"/>
        <end position="286"/>
    </location>
</feature>
<keyword evidence="5" id="KW-1185">Reference proteome</keyword>
<accession>A0ABX2TES8</accession>
<dbReference type="InterPro" id="IPR027275">
    <property type="entry name" value="PRC-brl_dom"/>
</dbReference>
<dbReference type="Proteomes" id="UP000584642">
    <property type="component" value="Unassembled WGS sequence"/>
</dbReference>
<feature type="signal peptide" evidence="2">
    <location>
        <begin position="1"/>
        <end position="26"/>
    </location>
</feature>
<feature type="domain" description="PRC-barrel" evidence="3">
    <location>
        <begin position="105"/>
        <end position="175"/>
    </location>
</feature>
<evidence type="ECO:0000259" key="3">
    <source>
        <dbReference type="Pfam" id="PF05239"/>
    </source>
</evidence>
<evidence type="ECO:0000313" key="5">
    <source>
        <dbReference type="Proteomes" id="UP000584642"/>
    </source>
</evidence>